<protein>
    <submittedName>
        <fullName evidence="2">ABC transporter substrate-binding protein</fullName>
    </submittedName>
</protein>
<gene>
    <name evidence="2" type="ORF">ENH88_00980</name>
</gene>
<proteinExistence type="predicted"/>
<accession>A0A7V1CVK4</accession>
<feature type="signal peptide" evidence="1">
    <location>
        <begin position="1"/>
        <end position="21"/>
    </location>
</feature>
<dbReference type="AlphaFoldDB" id="A0A7V1CVK4"/>
<evidence type="ECO:0000256" key="1">
    <source>
        <dbReference type="SAM" id="SignalP"/>
    </source>
</evidence>
<name>A0A7V1CVK4_9GAMM</name>
<reference evidence="2" key="1">
    <citation type="journal article" date="2020" name="mSystems">
        <title>Genome- and Community-Level Interaction Insights into Carbon Utilization and Element Cycling Functions of Hydrothermarchaeota in Hydrothermal Sediment.</title>
        <authorList>
            <person name="Zhou Z."/>
            <person name="Liu Y."/>
            <person name="Xu W."/>
            <person name="Pan J."/>
            <person name="Luo Z.H."/>
            <person name="Li M."/>
        </authorList>
    </citation>
    <scope>NUCLEOTIDE SEQUENCE [LARGE SCALE GENOMIC DNA]</scope>
    <source>
        <strain evidence="2">HyVt-346</strain>
    </source>
</reference>
<feature type="chain" id="PRO_5031378364" evidence="1">
    <location>
        <begin position="22"/>
        <end position="313"/>
    </location>
</feature>
<dbReference type="EMBL" id="DRGM01000012">
    <property type="protein sequence ID" value="HEA15029.1"/>
    <property type="molecule type" value="Genomic_DNA"/>
</dbReference>
<sequence length="313" mass="35496">MRSVYYIITLFFYFSSNYAYANRTNTITEITWLQSDTAPFHLEKSTQAPAGGLCDYLVEQLIAQLPEIKHTRFLLPQKRIGKYLDEGKMACYPCMIHRTKSTDRAAYSIPTTVYPAFNIITTPTNAKAISLRHGAPVQLINLLTDNHFIFGQTAARKFTRKINEIAYNTKSYENASLSWSSENESSAVIARLNHGYIDYTIDYPFLADYYNRFSELSNVVALPIADHQNNLVLGAIGCSANAPNNFANNALRQINRVLQQSILPSAQYQMSQRQWLESTFPDFLVQYQQQVLNVNLPASAAPEEVEHPNKAEQ</sequence>
<evidence type="ECO:0000313" key="2">
    <source>
        <dbReference type="EMBL" id="HEA15029.1"/>
    </source>
</evidence>
<dbReference type="RefSeq" id="WP_304178517.1">
    <property type="nucleotide sequence ID" value="NZ_DRGM01000012.1"/>
</dbReference>
<comment type="caution">
    <text evidence="2">The sequence shown here is derived from an EMBL/GenBank/DDBJ whole genome shotgun (WGS) entry which is preliminary data.</text>
</comment>
<organism evidence="2">
    <name type="scientific">Pseudoalteromonas prydzensis</name>
    <dbReference type="NCBI Taxonomy" id="182141"/>
    <lineage>
        <taxon>Bacteria</taxon>
        <taxon>Pseudomonadati</taxon>
        <taxon>Pseudomonadota</taxon>
        <taxon>Gammaproteobacteria</taxon>
        <taxon>Alteromonadales</taxon>
        <taxon>Pseudoalteromonadaceae</taxon>
        <taxon>Pseudoalteromonas</taxon>
    </lineage>
</organism>
<dbReference type="Proteomes" id="UP000886188">
    <property type="component" value="Unassembled WGS sequence"/>
</dbReference>
<keyword evidence="1" id="KW-0732">Signal</keyword>